<dbReference type="GO" id="GO:0005634">
    <property type="term" value="C:nucleus"/>
    <property type="evidence" value="ECO:0007669"/>
    <property type="project" value="UniProtKB-SubCell"/>
</dbReference>
<sequence length="135" mass="15354">MSSKNKKKWNCMITSNGKSNCGCTKPKLSEIIDPKPKQKQKQKPEHISTNLPAKIVGSVAIVKDSNDPYEDFRRSMIQMIMEKEIYKYDDLNELLNCFLELNSPFHHDVIVKAFMEIWDNGKNFNKEGGGGGSVD</sequence>
<feature type="domain" description="OVATE" evidence="7">
    <location>
        <begin position="61"/>
        <end position="120"/>
    </location>
</feature>
<name>A0A2G2YH52_CAPAN</name>
<proteinExistence type="predicted"/>
<evidence type="ECO:0000259" key="7">
    <source>
        <dbReference type="PROSITE" id="PS51754"/>
    </source>
</evidence>
<reference evidence="8 9" key="1">
    <citation type="journal article" date="2014" name="Nat. Genet.">
        <title>Genome sequence of the hot pepper provides insights into the evolution of pungency in Capsicum species.</title>
        <authorList>
            <person name="Kim S."/>
            <person name="Park M."/>
            <person name="Yeom S.I."/>
            <person name="Kim Y.M."/>
            <person name="Lee J.M."/>
            <person name="Lee H.A."/>
            <person name="Seo E."/>
            <person name="Choi J."/>
            <person name="Cheong K."/>
            <person name="Kim K.T."/>
            <person name="Jung K."/>
            <person name="Lee G.W."/>
            <person name="Oh S.K."/>
            <person name="Bae C."/>
            <person name="Kim S.B."/>
            <person name="Lee H.Y."/>
            <person name="Kim S.Y."/>
            <person name="Kim M.S."/>
            <person name="Kang B.C."/>
            <person name="Jo Y.D."/>
            <person name="Yang H.B."/>
            <person name="Jeong H.J."/>
            <person name="Kang W.H."/>
            <person name="Kwon J.K."/>
            <person name="Shin C."/>
            <person name="Lim J.Y."/>
            <person name="Park J.H."/>
            <person name="Huh J.H."/>
            <person name="Kim J.S."/>
            <person name="Kim B.D."/>
            <person name="Cohen O."/>
            <person name="Paran I."/>
            <person name="Suh M.C."/>
            <person name="Lee S.B."/>
            <person name="Kim Y.K."/>
            <person name="Shin Y."/>
            <person name="Noh S.J."/>
            <person name="Park J."/>
            <person name="Seo Y.S."/>
            <person name="Kwon S.Y."/>
            <person name="Kim H.A."/>
            <person name="Park J.M."/>
            <person name="Kim H.J."/>
            <person name="Choi S.B."/>
            <person name="Bosland P.W."/>
            <person name="Reeves G."/>
            <person name="Jo S.H."/>
            <person name="Lee B.W."/>
            <person name="Cho H.T."/>
            <person name="Choi H.S."/>
            <person name="Lee M.S."/>
            <person name="Yu Y."/>
            <person name="Do Choi Y."/>
            <person name="Park B.S."/>
            <person name="van Deynze A."/>
            <person name="Ashrafi H."/>
            <person name="Hill T."/>
            <person name="Kim W.T."/>
            <person name="Pai H.S."/>
            <person name="Ahn H.K."/>
            <person name="Yeam I."/>
            <person name="Giovannoni J.J."/>
            <person name="Rose J.K."/>
            <person name="Sorensen I."/>
            <person name="Lee S.J."/>
            <person name="Kim R.W."/>
            <person name="Choi I.Y."/>
            <person name="Choi B.S."/>
            <person name="Lim J.S."/>
            <person name="Lee Y.H."/>
            <person name="Choi D."/>
        </authorList>
    </citation>
    <scope>NUCLEOTIDE SEQUENCE [LARGE SCALE GENOMIC DNA]</scope>
    <source>
        <strain evidence="9">cv. CM334</strain>
    </source>
</reference>
<dbReference type="PROSITE" id="PS51754">
    <property type="entry name" value="OVATE"/>
    <property type="match status" value="1"/>
</dbReference>
<dbReference type="NCBIfam" id="TIGR01568">
    <property type="entry name" value="A_thal_3678"/>
    <property type="match status" value="1"/>
</dbReference>
<dbReference type="InterPro" id="IPR006458">
    <property type="entry name" value="Ovate_C"/>
</dbReference>
<protein>
    <recommendedName>
        <fullName evidence="6">Transcription repressor</fullName>
    </recommendedName>
    <alternativeName>
        <fullName evidence="6">Ovate family protein</fullName>
    </alternativeName>
</protein>
<accession>A0A2G2YH52</accession>
<keyword evidence="9" id="KW-1185">Reference proteome</keyword>
<organism evidence="8 9">
    <name type="scientific">Capsicum annuum</name>
    <name type="common">Capsicum pepper</name>
    <dbReference type="NCBI Taxonomy" id="4072"/>
    <lineage>
        <taxon>Eukaryota</taxon>
        <taxon>Viridiplantae</taxon>
        <taxon>Streptophyta</taxon>
        <taxon>Embryophyta</taxon>
        <taxon>Tracheophyta</taxon>
        <taxon>Spermatophyta</taxon>
        <taxon>Magnoliopsida</taxon>
        <taxon>eudicotyledons</taxon>
        <taxon>Gunneridae</taxon>
        <taxon>Pentapetalae</taxon>
        <taxon>asterids</taxon>
        <taxon>lamiids</taxon>
        <taxon>Solanales</taxon>
        <taxon>Solanaceae</taxon>
        <taxon>Solanoideae</taxon>
        <taxon>Capsiceae</taxon>
        <taxon>Capsicum</taxon>
    </lineage>
</organism>
<evidence type="ECO:0000256" key="2">
    <source>
        <dbReference type="ARBA" id="ARBA00022491"/>
    </source>
</evidence>
<gene>
    <name evidence="8" type="ORF">T459_28563</name>
</gene>
<dbReference type="OMA" id="RPCPKII"/>
<dbReference type="AlphaFoldDB" id="A0A2G2YH52"/>
<keyword evidence="2 6" id="KW-0678">Repressor</keyword>
<dbReference type="InterPro" id="IPR038933">
    <property type="entry name" value="Ovate"/>
</dbReference>
<comment type="function">
    <text evidence="6">Transcriptional repressor that regulates multiple aspects of plant growth and development.</text>
</comment>
<evidence type="ECO:0000256" key="3">
    <source>
        <dbReference type="ARBA" id="ARBA00023015"/>
    </source>
</evidence>
<dbReference type="Gramene" id="PHT69076">
    <property type="protein sequence ID" value="PHT69076"/>
    <property type="gene ID" value="T459_28563"/>
</dbReference>
<keyword evidence="3 6" id="KW-0805">Transcription regulation</keyword>
<evidence type="ECO:0000256" key="4">
    <source>
        <dbReference type="ARBA" id="ARBA00023163"/>
    </source>
</evidence>
<evidence type="ECO:0000256" key="6">
    <source>
        <dbReference type="RuleBase" id="RU367028"/>
    </source>
</evidence>
<reference evidence="8 9" key="2">
    <citation type="journal article" date="2017" name="Genome Biol.">
        <title>New reference genome sequences of hot pepper reveal the massive evolution of plant disease-resistance genes by retroduplication.</title>
        <authorList>
            <person name="Kim S."/>
            <person name="Park J."/>
            <person name="Yeom S.I."/>
            <person name="Kim Y.M."/>
            <person name="Seo E."/>
            <person name="Kim K.T."/>
            <person name="Kim M.S."/>
            <person name="Lee J.M."/>
            <person name="Cheong K."/>
            <person name="Shin H.S."/>
            <person name="Kim S.B."/>
            <person name="Han K."/>
            <person name="Lee J."/>
            <person name="Park M."/>
            <person name="Lee H.A."/>
            <person name="Lee H.Y."/>
            <person name="Lee Y."/>
            <person name="Oh S."/>
            <person name="Lee J.H."/>
            <person name="Choi E."/>
            <person name="Choi E."/>
            <person name="Lee S.E."/>
            <person name="Jeon J."/>
            <person name="Kim H."/>
            <person name="Choi G."/>
            <person name="Song H."/>
            <person name="Lee J."/>
            <person name="Lee S.C."/>
            <person name="Kwon J.K."/>
            <person name="Lee H.Y."/>
            <person name="Koo N."/>
            <person name="Hong Y."/>
            <person name="Kim R.W."/>
            <person name="Kang W.H."/>
            <person name="Huh J.H."/>
            <person name="Kang B.C."/>
            <person name="Yang T.J."/>
            <person name="Lee Y.H."/>
            <person name="Bennetzen J.L."/>
            <person name="Choi D."/>
        </authorList>
    </citation>
    <scope>NUCLEOTIDE SEQUENCE [LARGE SCALE GENOMIC DNA]</scope>
    <source>
        <strain evidence="9">cv. CM334</strain>
    </source>
</reference>
<evidence type="ECO:0000256" key="1">
    <source>
        <dbReference type="ARBA" id="ARBA00004123"/>
    </source>
</evidence>
<dbReference type="Proteomes" id="UP000222542">
    <property type="component" value="Unassembled WGS sequence"/>
</dbReference>
<evidence type="ECO:0000313" key="9">
    <source>
        <dbReference type="Proteomes" id="UP000222542"/>
    </source>
</evidence>
<evidence type="ECO:0000313" key="8">
    <source>
        <dbReference type="EMBL" id="PHT69076.1"/>
    </source>
</evidence>
<keyword evidence="4 6" id="KW-0804">Transcription</keyword>
<dbReference type="OrthoDB" id="1928390at2759"/>
<comment type="subcellular location">
    <subcellularLocation>
        <location evidence="1 6">Nucleus</location>
    </subcellularLocation>
</comment>
<dbReference type="PANTHER" id="PTHR33057:SF192">
    <property type="entry name" value="TRANSCRIPTION REPRESSOR"/>
    <property type="match status" value="1"/>
</dbReference>
<dbReference type="GO" id="GO:0045892">
    <property type="term" value="P:negative regulation of DNA-templated transcription"/>
    <property type="evidence" value="ECO:0007669"/>
    <property type="project" value="UniProtKB-UniRule"/>
</dbReference>
<keyword evidence="5 6" id="KW-0539">Nucleus</keyword>
<evidence type="ECO:0000256" key="5">
    <source>
        <dbReference type="ARBA" id="ARBA00023242"/>
    </source>
</evidence>
<dbReference type="EMBL" id="AYRZ02000011">
    <property type="protein sequence ID" value="PHT69076.1"/>
    <property type="molecule type" value="Genomic_DNA"/>
</dbReference>
<dbReference type="Pfam" id="PF04844">
    <property type="entry name" value="Ovate"/>
    <property type="match status" value="1"/>
</dbReference>
<dbReference type="PANTHER" id="PTHR33057">
    <property type="entry name" value="TRANSCRIPTION REPRESSOR OFP7-RELATED"/>
    <property type="match status" value="1"/>
</dbReference>
<dbReference type="STRING" id="4072.A0A2G2YH52"/>
<comment type="caution">
    <text evidence="8">The sequence shown here is derived from an EMBL/GenBank/DDBJ whole genome shotgun (WGS) entry which is preliminary data.</text>
</comment>